<accession>A0A183PVR6</accession>
<protein>
    <submittedName>
        <fullName evidence="1">Uncharacterized protein</fullName>
    </submittedName>
</protein>
<gene>
    <name evidence="1" type="ORF">SMTD_LOCUS18452</name>
</gene>
<dbReference type="EMBL" id="UZAL01040483">
    <property type="protein sequence ID" value="VDP77100.1"/>
    <property type="molecule type" value="Genomic_DNA"/>
</dbReference>
<sequence length="67" mass="7674">MKGRIAKIKENIQLKTTVRQPTSKLHSSIQTSKHFQFTEFQLPELPQQGTCIHKQSSTQDTQHLLTA</sequence>
<reference evidence="1 2" key="1">
    <citation type="submission" date="2018-11" db="EMBL/GenBank/DDBJ databases">
        <authorList>
            <consortium name="Pathogen Informatics"/>
        </authorList>
    </citation>
    <scope>NUCLEOTIDE SEQUENCE [LARGE SCALE GENOMIC DNA]</scope>
    <source>
        <strain>Denwood</strain>
        <strain evidence="2">Zambia</strain>
    </source>
</reference>
<dbReference type="AlphaFoldDB" id="A0A183PVR6"/>
<keyword evidence="2" id="KW-1185">Reference proteome</keyword>
<dbReference type="Proteomes" id="UP000269396">
    <property type="component" value="Unassembled WGS sequence"/>
</dbReference>
<name>A0A183PVR6_9TREM</name>
<organism evidence="1 2">
    <name type="scientific">Schistosoma mattheei</name>
    <dbReference type="NCBI Taxonomy" id="31246"/>
    <lineage>
        <taxon>Eukaryota</taxon>
        <taxon>Metazoa</taxon>
        <taxon>Spiralia</taxon>
        <taxon>Lophotrochozoa</taxon>
        <taxon>Platyhelminthes</taxon>
        <taxon>Trematoda</taxon>
        <taxon>Digenea</taxon>
        <taxon>Strigeidida</taxon>
        <taxon>Schistosomatoidea</taxon>
        <taxon>Schistosomatidae</taxon>
        <taxon>Schistosoma</taxon>
    </lineage>
</organism>
<evidence type="ECO:0000313" key="2">
    <source>
        <dbReference type="Proteomes" id="UP000269396"/>
    </source>
</evidence>
<evidence type="ECO:0000313" key="1">
    <source>
        <dbReference type="EMBL" id="VDP77100.1"/>
    </source>
</evidence>
<proteinExistence type="predicted"/>